<sequence>MPLSGVETPAGVNSLPKVTAELSLTSIPKTSEASHDLLPLSETVQAPIPAFPCELAGAGIPLDVTIPDDTPVLPGQRFVKTWRLVNLGTCVWDGAYSVVWVSGDNLAPLTSYPLFSQVPPGEAVDISIEMVAPPWQGRYTSYWMLRSPSGKLFGLGPAGNAPFWVRIQVPAIATPTILPSPTPSPTLVAPMQGKVRLTTQQGVDLESASVQSDSSAVDFWIDHSDEGLVMIPMNGAQWAIYPAAEAPSFARCLELARENSPIPLEGEAFFPSLCVRTGSGNPANLQVGRVDRVQSQVELTYLLWIMP</sequence>
<dbReference type="Pfam" id="PF16158">
    <property type="entry name" value="N_BRCA1_IG"/>
    <property type="match status" value="1"/>
</dbReference>
<accession>A0A0P6XHW1</accession>
<feature type="domain" description="Nbr1 FW" evidence="1">
    <location>
        <begin position="65"/>
        <end position="169"/>
    </location>
</feature>
<dbReference type="PANTHER" id="PTHR20930">
    <property type="entry name" value="OVARIAN CARCINOMA ANTIGEN CA125-RELATED"/>
    <property type="match status" value="1"/>
</dbReference>
<name>A0A0P6XHW1_9CHLR</name>
<proteinExistence type="predicted"/>
<organism evidence="2 3">
    <name type="scientific">Thermanaerothrix daxensis</name>
    <dbReference type="NCBI Taxonomy" id="869279"/>
    <lineage>
        <taxon>Bacteria</taxon>
        <taxon>Bacillati</taxon>
        <taxon>Chloroflexota</taxon>
        <taxon>Anaerolineae</taxon>
        <taxon>Anaerolineales</taxon>
        <taxon>Anaerolineaceae</taxon>
        <taxon>Thermanaerothrix</taxon>
    </lineage>
</organism>
<evidence type="ECO:0000313" key="3">
    <source>
        <dbReference type="Proteomes" id="UP000050544"/>
    </source>
</evidence>
<protein>
    <recommendedName>
        <fullName evidence="1">Nbr1 FW domain-containing protein</fullName>
    </recommendedName>
</protein>
<dbReference type="PANTHER" id="PTHR20930:SF0">
    <property type="entry name" value="PROTEIN ILRUN"/>
    <property type="match status" value="1"/>
</dbReference>
<dbReference type="CDD" id="cd14947">
    <property type="entry name" value="NBR1_like"/>
    <property type="match status" value="1"/>
</dbReference>
<dbReference type="InterPro" id="IPR032350">
    <property type="entry name" value="Nbr1_FW"/>
</dbReference>
<dbReference type="InterPro" id="IPR013783">
    <property type="entry name" value="Ig-like_fold"/>
</dbReference>
<keyword evidence="3" id="KW-1185">Reference proteome</keyword>
<evidence type="ECO:0000313" key="2">
    <source>
        <dbReference type="EMBL" id="KPL82803.1"/>
    </source>
</evidence>
<reference evidence="2 3" key="1">
    <citation type="submission" date="2015-07" db="EMBL/GenBank/DDBJ databases">
        <title>Whole genome sequence of Thermanaerothrix daxensis DSM 23592.</title>
        <authorList>
            <person name="Hemp J."/>
            <person name="Ward L.M."/>
            <person name="Pace L.A."/>
            <person name="Fischer W.W."/>
        </authorList>
    </citation>
    <scope>NUCLEOTIDE SEQUENCE [LARGE SCALE GENOMIC DNA]</scope>
    <source>
        <strain evidence="2 3">GNS-1</strain>
    </source>
</reference>
<dbReference type="EMBL" id="LGKO01000005">
    <property type="protein sequence ID" value="KPL82803.1"/>
    <property type="molecule type" value="Genomic_DNA"/>
</dbReference>
<dbReference type="Gene3D" id="2.60.40.10">
    <property type="entry name" value="Immunoglobulins"/>
    <property type="match status" value="1"/>
</dbReference>
<dbReference type="AlphaFoldDB" id="A0A0P6XHW1"/>
<dbReference type="RefSeq" id="WP_054522358.1">
    <property type="nucleotide sequence ID" value="NZ_LGKO01000005.1"/>
</dbReference>
<evidence type="ECO:0000259" key="1">
    <source>
        <dbReference type="Pfam" id="PF16158"/>
    </source>
</evidence>
<dbReference type="OrthoDB" id="163857at2"/>
<dbReference type="STRING" id="869279.SE15_12170"/>
<dbReference type="Proteomes" id="UP000050544">
    <property type="component" value="Unassembled WGS sequence"/>
</dbReference>
<gene>
    <name evidence="2" type="ORF">SE15_12170</name>
</gene>
<comment type="caution">
    <text evidence="2">The sequence shown here is derived from an EMBL/GenBank/DDBJ whole genome shotgun (WGS) entry which is preliminary data.</text>
</comment>